<feature type="domain" description="SnoaL-like" evidence="1">
    <location>
        <begin position="34"/>
        <end position="136"/>
    </location>
</feature>
<dbReference type="Pfam" id="PF12680">
    <property type="entry name" value="SnoaL_2"/>
    <property type="match status" value="1"/>
</dbReference>
<dbReference type="InterPro" id="IPR037401">
    <property type="entry name" value="SnoaL-like"/>
</dbReference>
<dbReference type="RefSeq" id="WP_184135270.1">
    <property type="nucleotide sequence ID" value="NZ_JACHKT010000022.1"/>
</dbReference>
<reference evidence="2 3" key="1">
    <citation type="submission" date="2020-08" db="EMBL/GenBank/DDBJ databases">
        <title>Functional genomics of gut bacteria from endangered species of beetles.</title>
        <authorList>
            <person name="Carlos-Shanley C."/>
        </authorList>
    </citation>
    <scope>NUCLEOTIDE SEQUENCE [LARGE SCALE GENOMIC DNA]</scope>
    <source>
        <strain evidence="2 3">S00070</strain>
    </source>
</reference>
<dbReference type="EMBL" id="JACHKT010000022">
    <property type="protein sequence ID" value="MBB6004332.1"/>
    <property type="molecule type" value="Genomic_DNA"/>
</dbReference>
<evidence type="ECO:0000313" key="3">
    <source>
        <dbReference type="Proteomes" id="UP000524404"/>
    </source>
</evidence>
<dbReference type="InterPro" id="IPR032710">
    <property type="entry name" value="NTF2-like_dom_sf"/>
</dbReference>
<comment type="caution">
    <text evidence="2">The sequence shown here is derived from an EMBL/GenBank/DDBJ whole genome shotgun (WGS) entry which is preliminary data.</text>
</comment>
<keyword evidence="3" id="KW-1185">Reference proteome</keyword>
<organism evidence="2 3">
    <name type="scientific">Arcicella rosea</name>
    <dbReference type="NCBI Taxonomy" id="502909"/>
    <lineage>
        <taxon>Bacteria</taxon>
        <taxon>Pseudomonadati</taxon>
        <taxon>Bacteroidota</taxon>
        <taxon>Cytophagia</taxon>
        <taxon>Cytophagales</taxon>
        <taxon>Flectobacillaceae</taxon>
        <taxon>Arcicella</taxon>
    </lineage>
</organism>
<sequence length="145" mass="16476">MKNLLLVITLFTCFACNSTEKTSTSANPHEAFIKQYYAYFNQHDWQKMAAMYADTADFKDPSLGQSIVKQTHEQTIKKYSELSQAFPDLKDSVTNIYPAGEKHIVVEFISKGTAPDKSAFVLPICTIFTIENGVITKDFTYYDNF</sequence>
<dbReference type="Gene3D" id="3.10.450.50">
    <property type="match status" value="1"/>
</dbReference>
<accession>A0A841EL47</accession>
<evidence type="ECO:0000259" key="1">
    <source>
        <dbReference type="Pfam" id="PF12680"/>
    </source>
</evidence>
<evidence type="ECO:0000313" key="2">
    <source>
        <dbReference type="EMBL" id="MBB6004332.1"/>
    </source>
</evidence>
<dbReference type="Proteomes" id="UP000524404">
    <property type="component" value="Unassembled WGS sequence"/>
</dbReference>
<dbReference type="CDD" id="cd00531">
    <property type="entry name" value="NTF2_like"/>
    <property type="match status" value="1"/>
</dbReference>
<gene>
    <name evidence="2" type="ORF">HNP25_002995</name>
</gene>
<dbReference type="SUPFAM" id="SSF54427">
    <property type="entry name" value="NTF2-like"/>
    <property type="match status" value="1"/>
</dbReference>
<dbReference type="AlphaFoldDB" id="A0A841EL47"/>
<protein>
    <recommendedName>
        <fullName evidence="1">SnoaL-like domain-containing protein</fullName>
    </recommendedName>
</protein>
<proteinExistence type="predicted"/>
<name>A0A841EL47_9BACT</name>